<proteinExistence type="predicted"/>
<organism evidence="2 3">
    <name type="scientific">Persicitalea jodogahamensis</name>
    <dbReference type="NCBI Taxonomy" id="402147"/>
    <lineage>
        <taxon>Bacteria</taxon>
        <taxon>Pseudomonadati</taxon>
        <taxon>Bacteroidota</taxon>
        <taxon>Cytophagia</taxon>
        <taxon>Cytophagales</taxon>
        <taxon>Spirosomataceae</taxon>
        <taxon>Persicitalea</taxon>
    </lineage>
</organism>
<comment type="caution">
    <text evidence="2">The sequence shown here is derived from an EMBL/GenBank/DDBJ whole genome shotgun (WGS) entry which is preliminary data.</text>
</comment>
<keyword evidence="1" id="KW-0732">Signal</keyword>
<keyword evidence="3" id="KW-1185">Reference proteome</keyword>
<accession>A0A8J3GA43</accession>
<evidence type="ECO:0008006" key="4">
    <source>
        <dbReference type="Google" id="ProtNLM"/>
    </source>
</evidence>
<evidence type="ECO:0000313" key="3">
    <source>
        <dbReference type="Proteomes" id="UP000598271"/>
    </source>
</evidence>
<dbReference type="AlphaFoldDB" id="A0A8J3GA43"/>
<evidence type="ECO:0000256" key="1">
    <source>
        <dbReference type="SAM" id="SignalP"/>
    </source>
</evidence>
<evidence type="ECO:0000313" key="2">
    <source>
        <dbReference type="EMBL" id="GHB71539.1"/>
    </source>
</evidence>
<feature type="chain" id="PRO_5035210317" description="PorT family protein" evidence="1">
    <location>
        <begin position="21"/>
        <end position="233"/>
    </location>
</feature>
<gene>
    <name evidence="2" type="ORF">GCM10007390_26720</name>
</gene>
<protein>
    <recommendedName>
        <fullName evidence="4">PorT family protein</fullName>
    </recommendedName>
</protein>
<dbReference type="Proteomes" id="UP000598271">
    <property type="component" value="Unassembled WGS sequence"/>
</dbReference>
<reference evidence="2 3" key="1">
    <citation type="journal article" date="2014" name="Int. J. Syst. Evol. Microbiol.">
        <title>Complete genome sequence of Corynebacterium casei LMG S-19264T (=DSM 44701T), isolated from a smear-ripened cheese.</title>
        <authorList>
            <consortium name="US DOE Joint Genome Institute (JGI-PGF)"/>
            <person name="Walter F."/>
            <person name="Albersmeier A."/>
            <person name="Kalinowski J."/>
            <person name="Ruckert C."/>
        </authorList>
    </citation>
    <scope>NUCLEOTIDE SEQUENCE [LARGE SCALE GENOMIC DNA]</scope>
    <source>
        <strain evidence="2 3">KCTC 12866</strain>
    </source>
</reference>
<feature type="signal peptide" evidence="1">
    <location>
        <begin position="1"/>
        <end position="20"/>
    </location>
</feature>
<sequence>MKKVCIAVLLIGFCALTTQAQRISRVSAGLDIGTGIGQANFSPSLLYYQTIQPANAPWIRLTGGARVWNYQAQDTYLTAPGGRSMNDTMQLSRASATGVSFVMGLSLRIADRVDIGVNADLLSFAFGARRNAIYRLADSTSVAESDTISLDLNGKGVGIAPANLNAVPAFLRNNNGQAEAFVRIWFGKQIGLKLGYMIGQISYRSDFKLNNGQKRFSANYQMPYVALSFPLYN</sequence>
<name>A0A8J3GA43_9BACT</name>
<dbReference type="EMBL" id="BMXF01000002">
    <property type="protein sequence ID" value="GHB71539.1"/>
    <property type="molecule type" value="Genomic_DNA"/>
</dbReference>
<dbReference type="RefSeq" id="WP_189564963.1">
    <property type="nucleotide sequence ID" value="NZ_BMXF01000002.1"/>
</dbReference>